<keyword evidence="5 9" id="KW-0784">Thiamine biosynthesis</keyword>
<accession>A0ABU7UZ29</accession>
<keyword evidence="2 9" id="KW-0808">Transferase</keyword>
<protein>
    <recommendedName>
        <fullName evidence="9">Thiamine-phosphate synthase</fullName>
        <shortName evidence="9">TP synthase</shortName>
        <shortName evidence="9">TPS</shortName>
        <ecNumber evidence="9">2.5.1.3</ecNumber>
    </recommendedName>
    <alternativeName>
        <fullName evidence="9">Thiamine-phosphate pyrophosphorylase</fullName>
        <shortName evidence="9">TMP pyrophosphorylase</shortName>
        <shortName evidence="9">TMP-PPase</shortName>
    </alternativeName>
</protein>
<evidence type="ECO:0000256" key="7">
    <source>
        <dbReference type="ARBA" id="ARBA00047851"/>
    </source>
</evidence>
<evidence type="ECO:0000256" key="9">
    <source>
        <dbReference type="HAMAP-Rule" id="MF_00097"/>
    </source>
</evidence>
<evidence type="ECO:0000313" key="14">
    <source>
        <dbReference type="Proteomes" id="UP001356170"/>
    </source>
</evidence>
<dbReference type="SUPFAM" id="SSF51391">
    <property type="entry name" value="Thiamin phosphate synthase"/>
    <property type="match status" value="1"/>
</dbReference>
<comment type="pathway">
    <text evidence="1 9 11">Cofactor biosynthesis; thiamine diphosphate biosynthesis; thiamine phosphate from 4-amino-2-methyl-5-diphosphomethylpyrimidine and 4-methyl-5-(2-phosphoethyl)-thiazole: step 1/1.</text>
</comment>
<evidence type="ECO:0000259" key="12">
    <source>
        <dbReference type="Pfam" id="PF02581"/>
    </source>
</evidence>
<evidence type="ECO:0000256" key="10">
    <source>
        <dbReference type="RuleBase" id="RU003826"/>
    </source>
</evidence>
<dbReference type="RefSeq" id="WP_331702977.1">
    <property type="nucleotide sequence ID" value="NZ_JAZHBO010000001.1"/>
</dbReference>
<comment type="caution">
    <text evidence="9">Lacks conserved residue(s) required for the propagation of feature annotation.</text>
</comment>
<keyword evidence="3 9" id="KW-0479">Metal-binding</keyword>
<evidence type="ECO:0000313" key="13">
    <source>
        <dbReference type="EMBL" id="MEF2154822.1"/>
    </source>
</evidence>
<dbReference type="Proteomes" id="UP001356170">
    <property type="component" value="Unassembled WGS sequence"/>
</dbReference>
<evidence type="ECO:0000256" key="11">
    <source>
        <dbReference type="RuleBase" id="RU004253"/>
    </source>
</evidence>
<comment type="catalytic activity">
    <reaction evidence="7 9 10">
        <text>2-(2-carboxy-4-methylthiazol-5-yl)ethyl phosphate + 4-amino-2-methyl-5-(diphosphooxymethyl)pyrimidine + 2 H(+) = thiamine phosphate + CO2 + diphosphate</text>
        <dbReference type="Rhea" id="RHEA:47848"/>
        <dbReference type="ChEBI" id="CHEBI:15378"/>
        <dbReference type="ChEBI" id="CHEBI:16526"/>
        <dbReference type="ChEBI" id="CHEBI:33019"/>
        <dbReference type="ChEBI" id="CHEBI:37575"/>
        <dbReference type="ChEBI" id="CHEBI:57841"/>
        <dbReference type="ChEBI" id="CHEBI:62890"/>
        <dbReference type="EC" id="2.5.1.3"/>
    </reaction>
</comment>
<comment type="similarity">
    <text evidence="9 10">Belongs to the thiamine-phosphate synthase family.</text>
</comment>
<comment type="function">
    <text evidence="9">Condenses 4-methyl-5-(beta-hydroxyethyl)thiazole monophosphate (THZ-P) and 2-methyl-4-amino-5-hydroxymethyl pyrimidine pyrophosphate (HMP-PP) to form thiamine monophosphate (TMP).</text>
</comment>
<organism evidence="13 14">
    <name type="scientific">Aquilutibacter rugosus</name>
    <dbReference type="NCBI Taxonomy" id="3115820"/>
    <lineage>
        <taxon>Bacteria</taxon>
        <taxon>Pseudomonadati</taxon>
        <taxon>Pseudomonadota</taxon>
        <taxon>Gammaproteobacteria</taxon>
        <taxon>Lysobacterales</taxon>
        <taxon>Lysobacteraceae</taxon>
        <taxon>Aquilutibacter</taxon>
    </lineage>
</organism>
<evidence type="ECO:0000256" key="8">
    <source>
        <dbReference type="ARBA" id="ARBA00047883"/>
    </source>
</evidence>
<feature type="binding site" evidence="9">
    <location>
        <begin position="136"/>
        <end position="138"/>
    </location>
    <ligand>
        <name>2-[(2R,5Z)-2-carboxy-4-methylthiazol-5(2H)-ylidene]ethyl phosphate</name>
        <dbReference type="ChEBI" id="CHEBI:62899"/>
    </ligand>
</feature>
<keyword evidence="4 9" id="KW-0460">Magnesium</keyword>
<dbReference type="PANTHER" id="PTHR20857">
    <property type="entry name" value="THIAMINE-PHOSPHATE PYROPHOSPHORYLASE"/>
    <property type="match status" value="1"/>
</dbReference>
<dbReference type="NCBIfam" id="TIGR00693">
    <property type="entry name" value="thiE"/>
    <property type="match status" value="1"/>
</dbReference>
<evidence type="ECO:0000256" key="4">
    <source>
        <dbReference type="ARBA" id="ARBA00022842"/>
    </source>
</evidence>
<dbReference type="Pfam" id="PF02581">
    <property type="entry name" value="TMP-TENI"/>
    <property type="match status" value="1"/>
</dbReference>
<sequence>MINRLSRGVYAITPDLDDTDTLLQMTATALSAGLACLQYRNKQADAALALNQARALRDLCAHYNTPLIINDDAELAASIGATGVHLGGDDADVQATRERYGSALLIGASCYNDMQRAERACAAGADYVAFGAMFPSSTKPKAVRASAALLTQARALQVPVVAIGGITPDNGRAIVQAGADLLAAIDGLFGQGDIAAAVRAYQLCFQ</sequence>
<dbReference type="GO" id="GO:0004789">
    <property type="term" value="F:thiamine-phosphate diphosphorylase activity"/>
    <property type="evidence" value="ECO:0007669"/>
    <property type="project" value="UniProtKB-EC"/>
</dbReference>
<reference evidence="13 14" key="1">
    <citation type="submission" date="2024-01" db="EMBL/GenBank/DDBJ databases">
        <title>Novel species of the genus Luteimonas isolated from rivers.</title>
        <authorList>
            <person name="Lu H."/>
        </authorList>
    </citation>
    <scope>NUCLEOTIDE SEQUENCE [LARGE SCALE GENOMIC DNA]</scope>
    <source>
        <strain evidence="13 14">FXH3W</strain>
    </source>
</reference>
<dbReference type="PANTHER" id="PTHR20857:SF15">
    <property type="entry name" value="THIAMINE-PHOSPHATE SYNTHASE"/>
    <property type="match status" value="1"/>
</dbReference>
<feature type="binding site" evidence="9">
    <location>
        <position position="165"/>
    </location>
    <ligand>
        <name>2-[(2R,5Z)-2-carboxy-4-methylthiazol-5(2H)-ylidene]ethyl phosphate</name>
        <dbReference type="ChEBI" id="CHEBI:62899"/>
    </ligand>
</feature>
<dbReference type="InterPro" id="IPR036206">
    <property type="entry name" value="ThiamineP_synth_sf"/>
</dbReference>
<name>A0ABU7UZ29_9GAMM</name>
<dbReference type="InterPro" id="IPR034291">
    <property type="entry name" value="TMP_synthase"/>
</dbReference>
<feature type="binding site" evidence="9">
    <location>
        <begin position="38"/>
        <end position="42"/>
    </location>
    <ligand>
        <name>4-amino-2-methyl-5-(diphosphooxymethyl)pyrimidine</name>
        <dbReference type="ChEBI" id="CHEBI:57841"/>
    </ligand>
</feature>
<feature type="binding site" evidence="9">
    <location>
        <position position="109"/>
    </location>
    <ligand>
        <name>4-amino-2-methyl-5-(diphosphooxymethyl)pyrimidine</name>
        <dbReference type="ChEBI" id="CHEBI:57841"/>
    </ligand>
</feature>
<feature type="binding site" evidence="9">
    <location>
        <position position="90"/>
    </location>
    <ligand>
        <name>Mg(2+)</name>
        <dbReference type="ChEBI" id="CHEBI:18420"/>
    </ligand>
</feature>
<evidence type="ECO:0000256" key="6">
    <source>
        <dbReference type="ARBA" id="ARBA00047334"/>
    </source>
</evidence>
<dbReference type="EMBL" id="JAZHBO010000001">
    <property type="protein sequence ID" value="MEF2154822.1"/>
    <property type="molecule type" value="Genomic_DNA"/>
</dbReference>
<feature type="binding site" evidence="9">
    <location>
        <position position="139"/>
    </location>
    <ligand>
        <name>4-amino-2-methyl-5-(diphosphooxymethyl)pyrimidine</name>
        <dbReference type="ChEBI" id="CHEBI:57841"/>
    </ligand>
</feature>
<evidence type="ECO:0000256" key="1">
    <source>
        <dbReference type="ARBA" id="ARBA00005165"/>
    </source>
</evidence>
<feature type="domain" description="Thiamine phosphate synthase/TenI" evidence="12">
    <location>
        <begin position="9"/>
        <end position="187"/>
    </location>
</feature>
<evidence type="ECO:0000256" key="5">
    <source>
        <dbReference type="ARBA" id="ARBA00022977"/>
    </source>
</evidence>
<dbReference type="CDD" id="cd00564">
    <property type="entry name" value="TMP_TenI"/>
    <property type="match status" value="1"/>
</dbReference>
<dbReference type="InterPro" id="IPR013785">
    <property type="entry name" value="Aldolase_TIM"/>
</dbReference>
<comment type="caution">
    <text evidence="13">The sequence shown here is derived from an EMBL/GenBank/DDBJ whole genome shotgun (WGS) entry which is preliminary data.</text>
</comment>
<comment type="catalytic activity">
    <reaction evidence="8 9 10">
        <text>2-[(2R,5Z)-2-carboxy-4-methylthiazol-5(2H)-ylidene]ethyl phosphate + 4-amino-2-methyl-5-(diphosphooxymethyl)pyrimidine + 2 H(+) = thiamine phosphate + CO2 + diphosphate</text>
        <dbReference type="Rhea" id="RHEA:47844"/>
        <dbReference type="ChEBI" id="CHEBI:15378"/>
        <dbReference type="ChEBI" id="CHEBI:16526"/>
        <dbReference type="ChEBI" id="CHEBI:33019"/>
        <dbReference type="ChEBI" id="CHEBI:37575"/>
        <dbReference type="ChEBI" id="CHEBI:57841"/>
        <dbReference type="ChEBI" id="CHEBI:62899"/>
        <dbReference type="EC" id="2.5.1.3"/>
    </reaction>
</comment>
<comment type="catalytic activity">
    <reaction evidence="6 9 10">
        <text>4-methyl-5-(2-phosphooxyethyl)-thiazole + 4-amino-2-methyl-5-(diphosphooxymethyl)pyrimidine + H(+) = thiamine phosphate + diphosphate</text>
        <dbReference type="Rhea" id="RHEA:22328"/>
        <dbReference type="ChEBI" id="CHEBI:15378"/>
        <dbReference type="ChEBI" id="CHEBI:33019"/>
        <dbReference type="ChEBI" id="CHEBI:37575"/>
        <dbReference type="ChEBI" id="CHEBI:57841"/>
        <dbReference type="ChEBI" id="CHEBI:58296"/>
        <dbReference type="EC" id="2.5.1.3"/>
    </reaction>
</comment>
<gene>
    <name evidence="9 13" type="primary">thiE</name>
    <name evidence="13" type="ORF">V3390_01020</name>
</gene>
<keyword evidence="14" id="KW-1185">Reference proteome</keyword>
<feature type="binding site" evidence="9">
    <location>
        <position position="71"/>
    </location>
    <ligand>
        <name>Mg(2+)</name>
        <dbReference type="ChEBI" id="CHEBI:18420"/>
    </ligand>
</feature>
<evidence type="ECO:0000256" key="2">
    <source>
        <dbReference type="ARBA" id="ARBA00022679"/>
    </source>
</evidence>
<dbReference type="InterPro" id="IPR022998">
    <property type="entry name" value="ThiamineP_synth_TenI"/>
</dbReference>
<evidence type="ECO:0000256" key="3">
    <source>
        <dbReference type="ARBA" id="ARBA00022723"/>
    </source>
</evidence>
<feature type="binding site" evidence="9">
    <location>
        <position position="70"/>
    </location>
    <ligand>
        <name>4-amino-2-methyl-5-(diphosphooxymethyl)pyrimidine</name>
        <dbReference type="ChEBI" id="CHEBI:57841"/>
    </ligand>
</feature>
<dbReference type="HAMAP" id="MF_00097">
    <property type="entry name" value="TMP_synthase"/>
    <property type="match status" value="1"/>
</dbReference>
<dbReference type="EC" id="2.5.1.3" evidence="9"/>
<comment type="cofactor">
    <cofactor evidence="9">
        <name>Mg(2+)</name>
        <dbReference type="ChEBI" id="CHEBI:18420"/>
    </cofactor>
    <text evidence="9">Binds 1 Mg(2+) ion per subunit.</text>
</comment>
<proteinExistence type="inferred from homology"/>
<dbReference type="Gene3D" id="3.20.20.70">
    <property type="entry name" value="Aldolase class I"/>
    <property type="match status" value="1"/>
</dbReference>